<keyword evidence="5" id="KW-1185">Reference proteome</keyword>
<dbReference type="OrthoDB" id="7030467at2"/>
<organism evidence="4 5">
    <name type="scientific">Peptoniphilus asaccharolyticus DSM 20463</name>
    <dbReference type="NCBI Taxonomy" id="573058"/>
    <lineage>
        <taxon>Bacteria</taxon>
        <taxon>Bacillati</taxon>
        <taxon>Bacillota</taxon>
        <taxon>Tissierellia</taxon>
        <taxon>Tissierellales</taxon>
        <taxon>Peptoniphilaceae</taxon>
        <taxon>Peptoniphilus</taxon>
    </lineage>
</organism>
<protein>
    <submittedName>
        <fullName evidence="4">mRNA interferase YafQ</fullName>
    </submittedName>
</protein>
<evidence type="ECO:0000256" key="2">
    <source>
        <dbReference type="ARBA" id="ARBA00061366"/>
    </source>
</evidence>
<dbReference type="InterPro" id="IPR007712">
    <property type="entry name" value="RelE/ParE_toxin"/>
</dbReference>
<sequence>MKRKIQIRSSFKKDLKKIKKSGLDIEKLYFVVECLANDIVLDGKYKDHKLIGNYTGCRECHIGPDWLLIYEKVEDNLILILNRTGSHSELF</sequence>
<dbReference type="InterPro" id="IPR035093">
    <property type="entry name" value="RelE/ParE_toxin_dom_sf"/>
</dbReference>
<dbReference type="FunFam" id="3.30.2310.20:FF:000003">
    <property type="entry name" value="Type II toxin-antitoxin system YafQ family toxin"/>
    <property type="match status" value="1"/>
</dbReference>
<dbReference type="SUPFAM" id="SSF143011">
    <property type="entry name" value="RelE-like"/>
    <property type="match status" value="1"/>
</dbReference>
<dbReference type="EMBL" id="FWWR01000009">
    <property type="protein sequence ID" value="SMB87034.1"/>
    <property type="molecule type" value="Genomic_DNA"/>
</dbReference>
<dbReference type="PANTHER" id="PTHR40588">
    <property type="entry name" value="MRNA INTERFERASE TOXIN YAFQ"/>
    <property type="match status" value="1"/>
</dbReference>
<evidence type="ECO:0000256" key="1">
    <source>
        <dbReference type="ARBA" id="ARBA00022649"/>
    </source>
</evidence>
<comment type="similarity">
    <text evidence="2">Belongs to the RelE toxin family. YafQ subfamily.</text>
</comment>
<keyword evidence="1" id="KW-1277">Toxin-antitoxin system</keyword>
<dbReference type="GO" id="GO:0006402">
    <property type="term" value="P:mRNA catabolic process"/>
    <property type="evidence" value="ECO:0007669"/>
    <property type="project" value="TreeGrafter"/>
</dbReference>
<dbReference type="Gene3D" id="3.30.2310.20">
    <property type="entry name" value="RelE-like"/>
    <property type="match status" value="1"/>
</dbReference>
<name>A0A1W1V1Y6_PEPAS</name>
<dbReference type="AlphaFoldDB" id="A0A1W1V1Y6"/>
<proteinExistence type="inferred from homology"/>
<gene>
    <name evidence="4" type="ORF">SAMN00017477_1004</name>
</gene>
<feature type="active site" description="Proton donor" evidence="3">
    <location>
        <position position="87"/>
    </location>
</feature>
<accession>A0A1W1V1Y6</accession>
<dbReference type="Proteomes" id="UP000192368">
    <property type="component" value="Unassembled WGS sequence"/>
</dbReference>
<evidence type="ECO:0000313" key="4">
    <source>
        <dbReference type="EMBL" id="SMB87034.1"/>
    </source>
</evidence>
<dbReference type="PIRSF" id="PIRSF006156">
    <property type="entry name" value="YafQ"/>
    <property type="match status" value="1"/>
</dbReference>
<evidence type="ECO:0000313" key="5">
    <source>
        <dbReference type="Proteomes" id="UP000192368"/>
    </source>
</evidence>
<reference evidence="5" key="1">
    <citation type="submission" date="2017-04" db="EMBL/GenBank/DDBJ databases">
        <authorList>
            <person name="Varghese N."/>
            <person name="Submissions S."/>
        </authorList>
    </citation>
    <scope>NUCLEOTIDE SEQUENCE [LARGE SCALE GENOMIC DNA]</scope>
    <source>
        <strain evidence="5">DSM 20463</strain>
    </source>
</reference>
<dbReference type="Pfam" id="PF15738">
    <property type="entry name" value="YafQ_toxin"/>
    <property type="match status" value="1"/>
</dbReference>
<dbReference type="STRING" id="573058.SAMN00017477_1004"/>
<evidence type="ECO:0000256" key="3">
    <source>
        <dbReference type="PIRSR" id="PIRSR006156-1"/>
    </source>
</evidence>
<dbReference type="NCBIfam" id="TIGR02385">
    <property type="entry name" value="RelE_StbE"/>
    <property type="match status" value="1"/>
</dbReference>
<dbReference type="GO" id="GO:0004521">
    <property type="term" value="F:RNA endonuclease activity"/>
    <property type="evidence" value="ECO:0007669"/>
    <property type="project" value="TreeGrafter"/>
</dbReference>
<dbReference type="PANTHER" id="PTHR40588:SF1">
    <property type="entry name" value="MRNA INTERFERASE TOXIN YAFQ"/>
    <property type="match status" value="1"/>
</dbReference>
<dbReference type="RefSeq" id="WP_084230622.1">
    <property type="nucleotide sequence ID" value="NZ_FWWR01000009.1"/>
</dbReference>
<dbReference type="GO" id="GO:0006415">
    <property type="term" value="P:translational termination"/>
    <property type="evidence" value="ECO:0007669"/>
    <property type="project" value="TreeGrafter"/>
</dbReference>
<dbReference type="InterPro" id="IPR004386">
    <property type="entry name" value="Toxin_YafQ-like"/>
</dbReference>